<dbReference type="Pfam" id="PF25042">
    <property type="entry name" value="DUF7787"/>
    <property type="match status" value="1"/>
</dbReference>
<dbReference type="OrthoDB" id="692230at2759"/>
<dbReference type="KEGG" id="nau:109213204"/>
<dbReference type="Proteomes" id="UP000187609">
    <property type="component" value="Unassembled WGS sequence"/>
</dbReference>
<dbReference type="Gramene" id="OIT27989">
    <property type="protein sequence ID" value="OIT27989"/>
    <property type="gene ID" value="A4A49_22013"/>
</dbReference>
<name>A0A1J6KD12_NICAT</name>
<dbReference type="EMBL" id="MJEQ01002206">
    <property type="protein sequence ID" value="OIT27989.1"/>
    <property type="molecule type" value="Genomic_DNA"/>
</dbReference>
<feature type="region of interest" description="Disordered" evidence="1">
    <location>
        <begin position="352"/>
        <end position="375"/>
    </location>
</feature>
<protein>
    <recommendedName>
        <fullName evidence="2">DUF7787 domain-containing protein</fullName>
    </recommendedName>
</protein>
<gene>
    <name evidence="3" type="ORF">A4A49_22013</name>
</gene>
<proteinExistence type="predicted"/>
<feature type="domain" description="DUF7787" evidence="2">
    <location>
        <begin position="17"/>
        <end position="73"/>
    </location>
</feature>
<evidence type="ECO:0000256" key="1">
    <source>
        <dbReference type="SAM" id="MobiDB-lite"/>
    </source>
</evidence>
<dbReference type="PANTHER" id="PTHR35096:SF8">
    <property type="entry name" value="OS03G0308600 PROTEIN"/>
    <property type="match status" value="1"/>
</dbReference>
<evidence type="ECO:0000313" key="4">
    <source>
        <dbReference type="Proteomes" id="UP000187609"/>
    </source>
</evidence>
<keyword evidence="4" id="KW-1185">Reference proteome</keyword>
<comment type="caution">
    <text evidence="3">The sequence shown here is derived from an EMBL/GenBank/DDBJ whole genome shotgun (WGS) entry which is preliminary data.</text>
</comment>
<feature type="compositionally biased region" description="Basic residues" evidence="1">
    <location>
        <begin position="131"/>
        <end position="140"/>
    </location>
</feature>
<evidence type="ECO:0000313" key="3">
    <source>
        <dbReference type="EMBL" id="OIT27989.1"/>
    </source>
</evidence>
<sequence>MEMSGNGGRTMSGKTQKKKISLENYLDIIHSHKQLDDLNIANLKEIISMHGFKKMETTKNVLIEAVKTMELMDLSRSTLQEEISSEEAVVSVDEAIKDLTQLNWQECCVASLQTICFSADGVVRDYSNHCHEKKKKKKKKTNNDASASSVPNIMLPPTDKEVTGSQAADEGLSINLTKQSTITEVATQGTNIERDGYGGSTQDDVVGRDGYDGSTQGADVGRDGYGGSTQGDVVGRDGYGGSTQGDAVGRDGYGGSTKVTNVGLDGYGVSAQGDVVGHDGHDGHGGSTQGTDVGHDGYGGSTQVDVVGRDGCGGSTQGDAVGRNGCGGSTNVGLNEYGVSTQGDVVGRDGYGGSTQGDVVGRDGNGGSTQGDDVVGVSKRGRSVKRRIMTEYVTTVLKKKSRVSKQ</sequence>
<dbReference type="PANTHER" id="PTHR35096">
    <property type="entry name" value="BNAA08G28570D PROTEIN"/>
    <property type="match status" value="1"/>
</dbReference>
<dbReference type="OMA" id="RRIMTEY"/>
<organism evidence="3 4">
    <name type="scientific">Nicotiana attenuata</name>
    <name type="common">Coyote tobacco</name>
    <dbReference type="NCBI Taxonomy" id="49451"/>
    <lineage>
        <taxon>Eukaryota</taxon>
        <taxon>Viridiplantae</taxon>
        <taxon>Streptophyta</taxon>
        <taxon>Embryophyta</taxon>
        <taxon>Tracheophyta</taxon>
        <taxon>Spermatophyta</taxon>
        <taxon>Magnoliopsida</taxon>
        <taxon>eudicotyledons</taxon>
        <taxon>Gunneridae</taxon>
        <taxon>Pentapetalae</taxon>
        <taxon>asterids</taxon>
        <taxon>lamiids</taxon>
        <taxon>Solanales</taxon>
        <taxon>Solanaceae</taxon>
        <taxon>Nicotianoideae</taxon>
        <taxon>Nicotianeae</taxon>
        <taxon>Nicotiana</taxon>
    </lineage>
</organism>
<accession>A0A1J6KD12</accession>
<feature type="region of interest" description="Disordered" evidence="1">
    <location>
        <begin position="130"/>
        <end position="163"/>
    </location>
</feature>
<evidence type="ECO:0000259" key="2">
    <source>
        <dbReference type="Pfam" id="PF25042"/>
    </source>
</evidence>
<dbReference type="InterPro" id="IPR056689">
    <property type="entry name" value="DUF7787"/>
</dbReference>
<dbReference type="AlphaFoldDB" id="A0A1J6KD12"/>
<reference evidence="3" key="1">
    <citation type="submission" date="2016-11" db="EMBL/GenBank/DDBJ databases">
        <title>The genome of Nicotiana attenuata.</title>
        <authorList>
            <person name="Xu S."/>
            <person name="Brockmoeller T."/>
            <person name="Gaquerel E."/>
            <person name="Navarro A."/>
            <person name="Kuhl H."/>
            <person name="Gase K."/>
            <person name="Ling Z."/>
            <person name="Zhou W."/>
            <person name="Kreitzer C."/>
            <person name="Stanke M."/>
            <person name="Tang H."/>
            <person name="Lyons E."/>
            <person name="Pandey P."/>
            <person name="Pandey S.P."/>
            <person name="Timmermann B."/>
            <person name="Baldwin I.T."/>
        </authorList>
    </citation>
    <scope>NUCLEOTIDE SEQUENCE [LARGE SCALE GENOMIC DNA]</scope>
    <source>
        <strain evidence="3">UT</strain>
    </source>
</reference>